<dbReference type="SUPFAM" id="SSF49265">
    <property type="entry name" value="Fibronectin type III"/>
    <property type="match status" value="1"/>
</dbReference>
<dbReference type="Pfam" id="PF13927">
    <property type="entry name" value="Ig_3"/>
    <property type="match status" value="3"/>
</dbReference>
<feature type="region of interest" description="Disordered" evidence="11">
    <location>
        <begin position="676"/>
        <end position="696"/>
    </location>
</feature>
<name>A0A9Q1E0Y2_CONCO</name>
<dbReference type="SMART" id="SM00409">
    <property type="entry name" value="IG"/>
    <property type="match status" value="4"/>
</dbReference>
<dbReference type="EMBL" id="JAFJMO010000001">
    <property type="protein sequence ID" value="KAJ8287612.1"/>
    <property type="molecule type" value="Genomic_DNA"/>
</dbReference>
<accession>A0A9Q1E0Y2</accession>
<feature type="domain" description="Fibronectin type-III" evidence="15">
    <location>
        <begin position="500"/>
        <end position="600"/>
    </location>
</feature>
<keyword evidence="4" id="KW-0677">Repeat</keyword>
<evidence type="ECO:0000256" key="10">
    <source>
        <dbReference type="ARBA" id="ARBA00023319"/>
    </source>
</evidence>
<evidence type="ECO:0000256" key="12">
    <source>
        <dbReference type="SAM" id="Phobius"/>
    </source>
</evidence>
<keyword evidence="2 12" id="KW-0812">Transmembrane</keyword>
<dbReference type="PROSITE" id="PS50835">
    <property type="entry name" value="IG_LIKE"/>
    <property type="match status" value="4"/>
</dbReference>
<dbReference type="CDD" id="cd00063">
    <property type="entry name" value="FN3"/>
    <property type="match status" value="2"/>
</dbReference>
<feature type="domain" description="Ig-like" evidence="14">
    <location>
        <begin position="24"/>
        <end position="115"/>
    </location>
</feature>
<dbReference type="AlphaFoldDB" id="A0A9Q1E0Y2"/>
<dbReference type="InterPro" id="IPR036179">
    <property type="entry name" value="Ig-like_dom_sf"/>
</dbReference>
<evidence type="ECO:0000256" key="7">
    <source>
        <dbReference type="ARBA" id="ARBA00023136"/>
    </source>
</evidence>
<keyword evidence="17" id="KW-1185">Reference proteome</keyword>
<dbReference type="OrthoDB" id="504170at2759"/>
<evidence type="ECO:0000256" key="11">
    <source>
        <dbReference type="SAM" id="MobiDB-lite"/>
    </source>
</evidence>
<evidence type="ECO:0000313" key="17">
    <source>
        <dbReference type="Proteomes" id="UP001152803"/>
    </source>
</evidence>
<dbReference type="InterPro" id="IPR003599">
    <property type="entry name" value="Ig_sub"/>
</dbReference>
<evidence type="ECO:0000256" key="9">
    <source>
        <dbReference type="ARBA" id="ARBA00023180"/>
    </source>
</evidence>
<keyword evidence="5" id="KW-0130">Cell adhesion</keyword>
<feature type="domain" description="Ig-like" evidence="14">
    <location>
        <begin position="315"/>
        <end position="402"/>
    </location>
</feature>
<comment type="caution">
    <text evidence="16">The sequence shown here is derived from an EMBL/GenBank/DDBJ whole genome shotgun (WGS) entry which is preliminary data.</text>
</comment>
<dbReference type="SMART" id="SM00060">
    <property type="entry name" value="FN3"/>
    <property type="match status" value="2"/>
</dbReference>
<dbReference type="PRINTS" id="PR01838">
    <property type="entry name" value="NCAMFAMILY"/>
</dbReference>
<evidence type="ECO:0000256" key="5">
    <source>
        <dbReference type="ARBA" id="ARBA00022889"/>
    </source>
</evidence>
<dbReference type="Pfam" id="PF00041">
    <property type="entry name" value="fn3"/>
    <property type="match status" value="1"/>
</dbReference>
<dbReference type="InterPro" id="IPR003598">
    <property type="entry name" value="Ig_sub2"/>
</dbReference>
<evidence type="ECO:0000256" key="4">
    <source>
        <dbReference type="ARBA" id="ARBA00022737"/>
    </source>
</evidence>
<dbReference type="GO" id="GO:0005886">
    <property type="term" value="C:plasma membrane"/>
    <property type="evidence" value="ECO:0007669"/>
    <property type="project" value="UniProtKB-ARBA"/>
</dbReference>
<dbReference type="SMART" id="SM00408">
    <property type="entry name" value="IGc2"/>
    <property type="match status" value="4"/>
</dbReference>
<proteinExistence type="predicted"/>
<feature type="domain" description="Ig-like" evidence="14">
    <location>
        <begin position="223"/>
        <end position="312"/>
    </location>
</feature>
<protein>
    <submittedName>
        <fullName evidence="16">Uncharacterized protein</fullName>
    </submittedName>
</protein>
<dbReference type="Proteomes" id="UP001152803">
    <property type="component" value="Unassembled WGS sequence"/>
</dbReference>
<dbReference type="InterPro" id="IPR051170">
    <property type="entry name" value="Neural/epithelial_adhesion"/>
</dbReference>
<reference evidence="16" key="1">
    <citation type="journal article" date="2023" name="Science">
        <title>Genome structures resolve the early diversification of teleost fishes.</title>
        <authorList>
            <person name="Parey E."/>
            <person name="Louis A."/>
            <person name="Montfort J."/>
            <person name="Bouchez O."/>
            <person name="Roques C."/>
            <person name="Iampietro C."/>
            <person name="Lluch J."/>
            <person name="Castinel A."/>
            <person name="Donnadieu C."/>
            <person name="Desvignes T."/>
            <person name="Floi Bucao C."/>
            <person name="Jouanno E."/>
            <person name="Wen M."/>
            <person name="Mejri S."/>
            <person name="Dirks R."/>
            <person name="Jansen H."/>
            <person name="Henkel C."/>
            <person name="Chen W.J."/>
            <person name="Zahm M."/>
            <person name="Cabau C."/>
            <person name="Klopp C."/>
            <person name="Thompson A.W."/>
            <person name="Robinson-Rechavi M."/>
            <person name="Braasch I."/>
            <person name="Lecointre G."/>
            <person name="Bobe J."/>
            <person name="Postlethwait J.H."/>
            <person name="Berthelot C."/>
            <person name="Roest Crollius H."/>
            <person name="Guiguen Y."/>
        </authorList>
    </citation>
    <scope>NUCLEOTIDE SEQUENCE</scope>
    <source>
        <strain evidence="16">Concon-B</strain>
    </source>
</reference>
<organism evidence="16 17">
    <name type="scientific">Conger conger</name>
    <name type="common">Conger eel</name>
    <name type="synonym">Muraena conger</name>
    <dbReference type="NCBI Taxonomy" id="82655"/>
    <lineage>
        <taxon>Eukaryota</taxon>
        <taxon>Metazoa</taxon>
        <taxon>Chordata</taxon>
        <taxon>Craniata</taxon>
        <taxon>Vertebrata</taxon>
        <taxon>Euteleostomi</taxon>
        <taxon>Actinopterygii</taxon>
        <taxon>Neopterygii</taxon>
        <taxon>Teleostei</taxon>
        <taxon>Anguilliformes</taxon>
        <taxon>Congridae</taxon>
        <taxon>Conger</taxon>
    </lineage>
</organism>
<dbReference type="Gene3D" id="2.60.40.10">
    <property type="entry name" value="Immunoglobulins"/>
    <property type="match status" value="6"/>
</dbReference>
<gene>
    <name evidence="16" type="ORF">COCON_G00002710</name>
</gene>
<dbReference type="PANTHER" id="PTHR12231">
    <property type="entry name" value="CTX-RELATED TYPE I TRANSMEMBRANE PROTEIN"/>
    <property type="match status" value="1"/>
</dbReference>
<keyword evidence="3 13" id="KW-0732">Signal</keyword>
<dbReference type="FunFam" id="2.60.40.10:FF:000173">
    <property type="entry name" value="Neural cell adhesion molecule 1"/>
    <property type="match status" value="1"/>
</dbReference>
<feature type="chain" id="PRO_5040183753" evidence="13">
    <location>
        <begin position="22"/>
        <end position="715"/>
    </location>
</feature>
<sequence length="715" mass="77714">MAEVRLSFDFVVVLLLQLSLCARPSQLQATELKIIPNTEDIAMESNHMLLCKAETEGRMSWRKNGEEIDERRLEIEIVDEASLKLTIPKVRIEDSGTYTCHSDFDDGKTATKKIDLHVYQRPTFGSTLTYHEFLEGQNAVLPCAATGLPAVEVKWRKATDGRGLDIAAAASAVMCERITVLPDNSLNITKIGRKQHGNYYCIATIKNRQISEELAISVVVNVPPTAEIHQKEKKVLAGPRTNVTISCLVTGVPTPNISWTSPPMSDDSRYKFNSDRSELTIPAVVRSDFGEYACVAKNKIGESRANFVLDVTVHPTVSLNKAVMVVESGKNASVTCEGSGHPPPKFHWVQKGTNVKLTSSSVRVRAVGPTLGFGEVQPSDGGVYTCVGSNDVGNDTQDFSLETWPGSPSQINVSAGPASVHFHLDAPVVDGGTPITQYVLEWRQDGEPSWAQRDVQATEPLVLPSLKPYTSYHVRMAAKNRLGQGQFSREHSIRTLSKREPDSPILMDSEVQVEKNSVSIPIMQLDDGGTAIIHYVVRYRPDSEDQAWLEMQLPANATGIHLAGLQYNASYHLEVVAVNPLGSSSPAYFSFGVPQATAVPKTTMGKGGVVAIVLLIFLVLLIAVDATCCYVNRCGLLMYLAVKLLGEKAPGVKTVEDGNGEINIVDVKLNGLRAQRGSFPKQQPPNGAQMEVTSDKAPLTKFEKAPPACGPATEA</sequence>
<dbReference type="PANTHER" id="PTHR12231:SF253">
    <property type="entry name" value="DPR-INTERACTING PROTEIN ETA, ISOFORM B-RELATED"/>
    <property type="match status" value="1"/>
</dbReference>
<dbReference type="InterPro" id="IPR007110">
    <property type="entry name" value="Ig-like_dom"/>
</dbReference>
<keyword evidence="6 12" id="KW-1133">Transmembrane helix</keyword>
<dbReference type="PROSITE" id="PS50853">
    <property type="entry name" value="FN3"/>
    <property type="match status" value="2"/>
</dbReference>
<evidence type="ECO:0000256" key="13">
    <source>
        <dbReference type="SAM" id="SignalP"/>
    </source>
</evidence>
<dbReference type="CDD" id="cd00096">
    <property type="entry name" value="Ig"/>
    <property type="match status" value="1"/>
</dbReference>
<keyword evidence="9" id="KW-0325">Glycoprotein</keyword>
<dbReference type="InterPro" id="IPR013098">
    <property type="entry name" value="Ig_I-set"/>
</dbReference>
<dbReference type="InterPro" id="IPR036116">
    <property type="entry name" value="FN3_sf"/>
</dbReference>
<evidence type="ECO:0000256" key="6">
    <source>
        <dbReference type="ARBA" id="ARBA00022989"/>
    </source>
</evidence>
<dbReference type="GO" id="GO:0043005">
    <property type="term" value="C:neuron projection"/>
    <property type="evidence" value="ECO:0007669"/>
    <property type="project" value="TreeGrafter"/>
</dbReference>
<dbReference type="FunFam" id="2.60.40.10:FF:000032">
    <property type="entry name" value="palladin isoform X1"/>
    <property type="match status" value="1"/>
</dbReference>
<evidence type="ECO:0000256" key="8">
    <source>
        <dbReference type="ARBA" id="ARBA00023157"/>
    </source>
</evidence>
<keyword evidence="7 12" id="KW-0472">Membrane</keyword>
<dbReference type="InterPro" id="IPR009138">
    <property type="entry name" value="Neural_cell_adh"/>
</dbReference>
<keyword evidence="8" id="KW-1015">Disulfide bond</keyword>
<keyword evidence="10" id="KW-0393">Immunoglobulin domain</keyword>
<dbReference type="SUPFAM" id="SSF48726">
    <property type="entry name" value="Immunoglobulin"/>
    <property type="match status" value="4"/>
</dbReference>
<evidence type="ECO:0000313" key="16">
    <source>
        <dbReference type="EMBL" id="KAJ8287612.1"/>
    </source>
</evidence>
<dbReference type="GO" id="GO:0007155">
    <property type="term" value="P:cell adhesion"/>
    <property type="evidence" value="ECO:0007669"/>
    <property type="project" value="UniProtKB-KW"/>
</dbReference>
<dbReference type="InterPro" id="IPR013783">
    <property type="entry name" value="Ig-like_fold"/>
</dbReference>
<feature type="transmembrane region" description="Helical" evidence="12">
    <location>
        <begin position="609"/>
        <end position="631"/>
    </location>
</feature>
<feature type="domain" description="Ig-like" evidence="14">
    <location>
        <begin position="122"/>
        <end position="217"/>
    </location>
</feature>
<evidence type="ECO:0000256" key="1">
    <source>
        <dbReference type="ARBA" id="ARBA00004167"/>
    </source>
</evidence>
<evidence type="ECO:0000259" key="15">
    <source>
        <dbReference type="PROSITE" id="PS50853"/>
    </source>
</evidence>
<evidence type="ECO:0000256" key="2">
    <source>
        <dbReference type="ARBA" id="ARBA00022692"/>
    </source>
</evidence>
<comment type="subcellular location">
    <subcellularLocation>
        <location evidence="1">Membrane</location>
        <topology evidence="1">Single-pass membrane protein</topology>
    </subcellularLocation>
</comment>
<dbReference type="Pfam" id="PF07679">
    <property type="entry name" value="I-set"/>
    <property type="match status" value="1"/>
</dbReference>
<evidence type="ECO:0000256" key="3">
    <source>
        <dbReference type="ARBA" id="ARBA00022729"/>
    </source>
</evidence>
<feature type="domain" description="Fibronectin type-III" evidence="15">
    <location>
        <begin position="404"/>
        <end position="498"/>
    </location>
</feature>
<dbReference type="InterPro" id="IPR003961">
    <property type="entry name" value="FN3_dom"/>
</dbReference>
<feature type="signal peptide" evidence="13">
    <location>
        <begin position="1"/>
        <end position="21"/>
    </location>
</feature>
<evidence type="ECO:0000259" key="14">
    <source>
        <dbReference type="PROSITE" id="PS50835"/>
    </source>
</evidence>